<dbReference type="Pfam" id="PF03749">
    <property type="entry name" value="SfsA"/>
    <property type="match status" value="1"/>
</dbReference>
<dbReference type="InterPro" id="IPR040452">
    <property type="entry name" value="SfsA_C"/>
</dbReference>
<feature type="domain" description="SfsA N-terminal OB" evidence="3">
    <location>
        <begin position="13"/>
        <end position="74"/>
    </location>
</feature>
<dbReference type="AlphaFoldDB" id="A0A1I6SIZ4"/>
<reference evidence="5" key="1">
    <citation type="submission" date="2016-10" db="EMBL/GenBank/DDBJ databases">
        <authorList>
            <person name="Varghese N."/>
            <person name="Submissions S."/>
        </authorList>
    </citation>
    <scope>NUCLEOTIDE SEQUENCE [LARGE SCALE GENOMIC DNA]</scope>
    <source>
        <strain evidence="5">CGMCC 1.10683</strain>
    </source>
</reference>
<evidence type="ECO:0000256" key="1">
    <source>
        <dbReference type="HAMAP-Rule" id="MF_00095"/>
    </source>
</evidence>
<dbReference type="PANTHER" id="PTHR30545">
    <property type="entry name" value="SUGAR FERMENTATION STIMULATION PROTEIN A"/>
    <property type="match status" value="1"/>
</dbReference>
<dbReference type="NCBIfam" id="TIGR00230">
    <property type="entry name" value="sfsA"/>
    <property type="match status" value="1"/>
</dbReference>
<comment type="similarity">
    <text evidence="1">Belongs to the SfsA family.</text>
</comment>
<sequence length="238" mass="26500">MRFKSPLERGTLIRRYKRFLADVTLDDGSTATVHVPNPGAMLGLTAPGLPVWLSRSPDPKRKLPLTLEAVELPDAGPVGVNTLNPNRIAETAIPRGDIPELAGYPILRREVRYDVDSRIDILLQSDPDALQRPSCWVEIKNCHFSRAARLAEFPDCNTVRGVKHLKALERVVEAGGRAVMLFIVQRMDCDIFTTADDIDRAYGPALREAASRGVEVLCYSCHLTPEAIRLDRALPWRP</sequence>
<dbReference type="Proteomes" id="UP000198788">
    <property type="component" value="Unassembled WGS sequence"/>
</dbReference>
<dbReference type="RefSeq" id="WP_092311105.1">
    <property type="nucleotide sequence ID" value="NZ_FOZV01000005.1"/>
</dbReference>
<dbReference type="STRING" id="871741.SAMN05192570_2477"/>
<dbReference type="OrthoDB" id="9802365at2"/>
<name>A0A1I6SIZ4_9CAUL</name>
<gene>
    <name evidence="1" type="primary">sfsA</name>
    <name evidence="4" type="ORF">SAMN05192570_2477</name>
</gene>
<feature type="domain" description="Sugar fermentation stimulation protein C-terminal" evidence="2">
    <location>
        <begin position="85"/>
        <end position="226"/>
    </location>
</feature>
<evidence type="ECO:0000313" key="4">
    <source>
        <dbReference type="EMBL" id="SFS76945.1"/>
    </source>
</evidence>
<evidence type="ECO:0000259" key="3">
    <source>
        <dbReference type="Pfam" id="PF17746"/>
    </source>
</evidence>
<dbReference type="InterPro" id="IPR041465">
    <property type="entry name" value="SfsA_N"/>
</dbReference>
<evidence type="ECO:0000259" key="2">
    <source>
        <dbReference type="Pfam" id="PF03749"/>
    </source>
</evidence>
<keyword evidence="5" id="KW-1185">Reference proteome</keyword>
<protein>
    <recommendedName>
        <fullName evidence="1">Sugar fermentation stimulation protein homolog</fullName>
    </recommendedName>
</protein>
<dbReference type="GO" id="GO:0003677">
    <property type="term" value="F:DNA binding"/>
    <property type="evidence" value="ECO:0007669"/>
    <property type="project" value="InterPro"/>
</dbReference>
<proteinExistence type="inferred from homology"/>
<evidence type="ECO:0000313" key="5">
    <source>
        <dbReference type="Proteomes" id="UP000198788"/>
    </source>
</evidence>
<dbReference type="HAMAP" id="MF_00095">
    <property type="entry name" value="SfsA"/>
    <property type="match status" value="1"/>
</dbReference>
<accession>A0A1I6SIZ4</accession>
<dbReference type="EMBL" id="FOZV01000005">
    <property type="protein sequence ID" value="SFS76945.1"/>
    <property type="molecule type" value="Genomic_DNA"/>
</dbReference>
<dbReference type="Gene3D" id="3.40.1350.60">
    <property type="match status" value="1"/>
</dbReference>
<dbReference type="Gene3D" id="2.40.50.580">
    <property type="match status" value="1"/>
</dbReference>
<dbReference type="PANTHER" id="PTHR30545:SF2">
    <property type="entry name" value="SUGAR FERMENTATION STIMULATION PROTEIN A"/>
    <property type="match status" value="1"/>
</dbReference>
<dbReference type="Pfam" id="PF17746">
    <property type="entry name" value="SfsA_N"/>
    <property type="match status" value="1"/>
</dbReference>
<dbReference type="InterPro" id="IPR005224">
    <property type="entry name" value="SfsA"/>
</dbReference>
<dbReference type="CDD" id="cd22359">
    <property type="entry name" value="SfsA-like_bacterial"/>
    <property type="match status" value="1"/>
</dbReference>
<organism evidence="4 5">
    <name type="scientific">Brevundimonas viscosa</name>
    <dbReference type="NCBI Taxonomy" id="871741"/>
    <lineage>
        <taxon>Bacteria</taxon>
        <taxon>Pseudomonadati</taxon>
        <taxon>Pseudomonadota</taxon>
        <taxon>Alphaproteobacteria</taxon>
        <taxon>Caulobacterales</taxon>
        <taxon>Caulobacteraceae</taxon>
        <taxon>Brevundimonas</taxon>
    </lineage>
</organism>